<evidence type="ECO:0000256" key="1">
    <source>
        <dbReference type="ARBA" id="ARBA00023015"/>
    </source>
</evidence>
<dbReference type="PANTHER" id="PTHR44846">
    <property type="entry name" value="MANNOSYL-D-GLYCERATE TRANSPORT/METABOLISM SYSTEM REPRESSOR MNGR-RELATED"/>
    <property type="match status" value="1"/>
</dbReference>
<dbReference type="InterPro" id="IPR050679">
    <property type="entry name" value="Bact_HTH_transcr_reg"/>
</dbReference>
<dbReference type="SMART" id="SM00866">
    <property type="entry name" value="UTRA"/>
    <property type="match status" value="1"/>
</dbReference>
<keyword evidence="2" id="KW-0238">DNA-binding</keyword>
<keyword evidence="3" id="KW-0804">Transcription</keyword>
<dbReference type="CDD" id="cd07377">
    <property type="entry name" value="WHTH_GntR"/>
    <property type="match status" value="1"/>
</dbReference>
<evidence type="ECO:0000259" key="5">
    <source>
        <dbReference type="PROSITE" id="PS50949"/>
    </source>
</evidence>
<dbReference type="GO" id="GO:0045892">
    <property type="term" value="P:negative regulation of DNA-templated transcription"/>
    <property type="evidence" value="ECO:0007669"/>
    <property type="project" value="TreeGrafter"/>
</dbReference>
<dbReference type="OrthoDB" id="7363114at2"/>
<dbReference type="EMBL" id="FWFG01000078">
    <property type="protein sequence ID" value="SLM92892.1"/>
    <property type="molecule type" value="Genomic_DNA"/>
</dbReference>
<dbReference type="InterPro" id="IPR036388">
    <property type="entry name" value="WH-like_DNA-bd_sf"/>
</dbReference>
<dbReference type="Gene3D" id="3.40.1410.10">
    <property type="entry name" value="Chorismate lyase-like"/>
    <property type="match status" value="1"/>
</dbReference>
<dbReference type="InterPro" id="IPR011663">
    <property type="entry name" value="UTRA"/>
</dbReference>
<evidence type="ECO:0000256" key="2">
    <source>
        <dbReference type="ARBA" id="ARBA00023125"/>
    </source>
</evidence>
<dbReference type="InterPro" id="IPR000524">
    <property type="entry name" value="Tscrpt_reg_HTH_GntR"/>
</dbReference>
<keyword evidence="7" id="KW-1185">Reference proteome</keyword>
<keyword evidence="1" id="KW-0805">Transcription regulation</keyword>
<protein>
    <submittedName>
        <fullName evidence="6">Transcriptional regulator, GntR family</fullName>
    </submittedName>
</protein>
<organism evidence="6 7">
    <name type="scientific">Brachybacterium nesterenkovii</name>
    <dbReference type="NCBI Taxonomy" id="47847"/>
    <lineage>
        <taxon>Bacteria</taxon>
        <taxon>Bacillati</taxon>
        <taxon>Actinomycetota</taxon>
        <taxon>Actinomycetes</taxon>
        <taxon>Micrococcales</taxon>
        <taxon>Dermabacteraceae</taxon>
        <taxon>Brachybacterium</taxon>
    </lineage>
</organism>
<accession>A0A1X6X2K4</accession>
<dbReference type="SUPFAM" id="SSF46785">
    <property type="entry name" value="Winged helix' DNA-binding domain"/>
    <property type="match status" value="1"/>
</dbReference>
<name>A0A1X6X2K4_9MICO</name>
<evidence type="ECO:0000313" key="6">
    <source>
        <dbReference type="EMBL" id="SLM92892.1"/>
    </source>
</evidence>
<dbReference type="PROSITE" id="PS50949">
    <property type="entry name" value="HTH_GNTR"/>
    <property type="match status" value="1"/>
</dbReference>
<dbReference type="Pfam" id="PF00392">
    <property type="entry name" value="GntR"/>
    <property type="match status" value="1"/>
</dbReference>
<dbReference type="InterPro" id="IPR028978">
    <property type="entry name" value="Chorismate_lyase_/UTRA_dom_sf"/>
</dbReference>
<dbReference type="Pfam" id="PF07702">
    <property type="entry name" value="UTRA"/>
    <property type="match status" value="1"/>
</dbReference>
<dbReference type="SUPFAM" id="SSF64288">
    <property type="entry name" value="Chorismate lyase-like"/>
    <property type="match status" value="1"/>
</dbReference>
<dbReference type="PRINTS" id="PR00035">
    <property type="entry name" value="HTHGNTR"/>
</dbReference>
<dbReference type="SMART" id="SM00345">
    <property type="entry name" value="HTH_GNTR"/>
    <property type="match status" value="1"/>
</dbReference>
<reference evidence="6 7" key="1">
    <citation type="submission" date="2017-02" db="EMBL/GenBank/DDBJ databases">
        <authorList>
            <person name="Peterson S.W."/>
        </authorList>
    </citation>
    <scope>NUCLEOTIDE SEQUENCE [LARGE SCALE GENOMIC DNA]</scope>
    <source>
        <strain evidence="6 7">CIP104813</strain>
    </source>
</reference>
<gene>
    <name evidence="6" type="ORF">FM110_08920</name>
</gene>
<dbReference type="RefSeq" id="WP_087104428.1">
    <property type="nucleotide sequence ID" value="NZ_FWFG01000078.1"/>
</dbReference>
<dbReference type="Gene3D" id="1.10.10.10">
    <property type="entry name" value="Winged helix-like DNA-binding domain superfamily/Winged helix DNA-binding domain"/>
    <property type="match status" value="1"/>
</dbReference>
<evidence type="ECO:0000256" key="4">
    <source>
        <dbReference type="SAM" id="MobiDB-lite"/>
    </source>
</evidence>
<evidence type="ECO:0000313" key="7">
    <source>
        <dbReference type="Proteomes" id="UP000195981"/>
    </source>
</evidence>
<dbReference type="GO" id="GO:0003677">
    <property type="term" value="F:DNA binding"/>
    <property type="evidence" value="ECO:0007669"/>
    <property type="project" value="UniProtKB-KW"/>
</dbReference>
<dbReference type="AlphaFoldDB" id="A0A1X6X2K4"/>
<dbReference type="Proteomes" id="UP000195981">
    <property type="component" value="Unassembled WGS sequence"/>
</dbReference>
<evidence type="ECO:0000256" key="3">
    <source>
        <dbReference type="ARBA" id="ARBA00023163"/>
    </source>
</evidence>
<feature type="region of interest" description="Disordered" evidence="4">
    <location>
        <begin position="1"/>
        <end position="24"/>
    </location>
</feature>
<dbReference type="InterPro" id="IPR036390">
    <property type="entry name" value="WH_DNA-bd_sf"/>
</dbReference>
<dbReference type="PANTHER" id="PTHR44846:SF17">
    <property type="entry name" value="GNTR-FAMILY TRANSCRIPTIONAL REGULATOR"/>
    <property type="match status" value="1"/>
</dbReference>
<sequence length="260" mass="28286">MSIQVDPPADRLTVGQPSRPALSGKRQTIVETLAHRIQDGQYEHGEKLDGELRLAEEFGVSRGTVRQALSELKHRRLISTETGRGSFVIFDGHQMDQQRGWAQSLADAGSEITVDLLGIERVDTAAVPLLPIEVHLDRGIAVRRVRRLHLPDGPPVPVSFECATVPPVGTLADLPDSGLVDDSLSATRASAGLIPDHGIQRADVHPLDPRESAILARVEGTAFLRTTRTSYTADGRFVEHVVSLLDPDHFTLALSFGDPR</sequence>
<proteinExistence type="predicted"/>
<feature type="domain" description="HTH gntR-type" evidence="5">
    <location>
        <begin position="23"/>
        <end position="91"/>
    </location>
</feature>
<dbReference type="GO" id="GO:0003700">
    <property type="term" value="F:DNA-binding transcription factor activity"/>
    <property type="evidence" value="ECO:0007669"/>
    <property type="project" value="InterPro"/>
</dbReference>